<evidence type="ECO:0000313" key="5">
    <source>
        <dbReference type="EMBL" id="MCQ4638154.1"/>
    </source>
</evidence>
<dbReference type="PROSITE" id="PS50949">
    <property type="entry name" value="HTH_GNTR"/>
    <property type="match status" value="1"/>
</dbReference>
<keyword evidence="3" id="KW-0804">Transcription</keyword>
<dbReference type="RefSeq" id="WP_256133347.1">
    <property type="nucleotide sequence ID" value="NZ_JANFXK010000021.1"/>
</dbReference>
<dbReference type="Pfam" id="PF00392">
    <property type="entry name" value="GntR"/>
    <property type="match status" value="1"/>
</dbReference>
<keyword evidence="2" id="KW-0238">DNA-binding</keyword>
<dbReference type="PANTHER" id="PTHR43537:SF47">
    <property type="entry name" value="REGULATORY PROTEIN GNTR HTH"/>
    <property type="match status" value="1"/>
</dbReference>
<dbReference type="PRINTS" id="PR00035">
    <property type="entry name" value="HTHGNTR"/>
</dbReference>
<dbReference type="InterPro" id="IPR000524">
    <property type="entry name" value="Tscrpt_reg_HTH_GntR"/>
</dbReference>
<evidence type="ECO:0000313" key="6">
    <source>
        <dbReference type="Proteomes" id="UP001524502"/>
    </source>
</evidence>
<evidence type="ECO:0000256" key="2">
    <source>
        <dbReference type="ARBA" id="ARBA00023125"/>
    </source>
</evidence>
<dbReference type="CDD" id="cd07377">
    <property type="entry name" value="WHTH_GntR"/>
    <property type="match status" value="1"/>
</dbReference>
<feature type="domain" description="HTH gntR-type" evidence="4">
    <location>
        <begin position="6"/>
        <end position="74"/>
    </location>
</feature>
<dbReference type="PANTHER" id="PTHR43537">
    <property type="entry name" value="TRANSCRIPTIONAL REGULATOR, GNTR FAMILY"/>
    <property type="match status" value="1"/>
</dbReference>
<dbReference type="Gene3D" id="1.20.120.530">
    <property type="entry name" value="GntR ligand-binding domain-like"/>
    <property type="match status" value="1"/>
</dbReference>
<evidence type="ECO:0000256" key="3">
    <source>
        <dbReference type="ARBA" id="ARBA00023163"/>
    </source>
</evidence>
<dbReference type="Pfam" id="PF07729">
    <property type="entry name" value="FCD"/>
    <property type="match status" value="1"/>
</dbReference>
<dbReference type="Gene3D" id="1.10.10.10">
    <property type="entry name" value="Winged helix-like DNA-binding domain superfamily/Winged helix DNA-binding domain"/>
    <property type="match status" value="1"/>
</dbReference>
<keyword evidence="6" id="KW-1185">Reference proteome</keyword>
<protein>
    <submittedName>
        <fullName evidence="5">FadR family transcriptional regulator</fullName>
    </submittedName>
</protein>
<organism evidence="5 6">
    <name type="scientific">Anaerovorax odorimutans</name>
    <dbReference type="NCBI Taxonomy" id="109327"/>
    <lineage>
        <taxon>Bacteria</taxon>
        <taxon>Bacillati</taxon>
        <taxon>Bacillota</taxon>
        <taxon>Clostridia</taxon>
        <taxon>Peptostreptococcales</taxon>
        <taxon>Anaerovoracaceae</taxon>
        <taxon>Anaerovorax</taxon>
    </lineage>
</organism>
<dbReference type="EMBL" id="JANFXK010000021">
    <property type="protein sequence ID" value="MCQ4638154.1"/>
    <property type="molecule type" value="Genomic_DNA"/>
</dbReference>
<evidence type="ECO:0000259" key="4">
    <source>
        <dbReference type="PROSITE" id="PS50949"/>
    </source>
</evidence>
<dbReference type="InterPro" id="IPR008920">
    <property type="entry name" value="TF_FadR/GntR_C"/>
</dbReference>
<gene>
    <name evidence="5" type="ORF">NE619_15570</name>
</gene>
<dbReference type="SUPFAM" id="SSF46785">
    <property type="entry name" value="Winged helix' DNA-binding domain"/>
    <property type="match status" value="1"/>
</dbReference>
<dbReference type="InterPro" id="IPR036390">
    <property type="entry name" value="WH_DNA-bd_sf"/>
</dbReference>
<dbReference type="SUPFAM" id="SSF48008">
    <property type="entry name" value="GntR ligand-binding domain-like"/>
    <property type="match status" value="1"/>
</dbReference>
<dbReference type="SMART" id="SM00345">
    <property type="entry name" value="HTH_GNTR"/>
    <property type="match status" value="1"/>
</dbReference>
<dbReference type="InterPro" id="IPR036388">
    <property type="entry name" value="WH-like_DNA-bd_sf"/>
</dbReference>
<sequence>MKPVKYSFTKQIADEIEEKIRCGEYKVGDRIPPEPELIQAFGVSRNTVRESVQALIHAGILEARQGDGTYVVAKDRLQVDFYGLMGKTEREEVREVRNLLEEYIVSSAALNAEEKDLTYMEKCLLQRNAAVNTVREHTEADVAFHLAIALATHNSLLIHLYKYVSQYFNEFIAENLAAHKDNQEYIDELHSRLFYAIRDKESRTAKEIVSEIINL</sequence>
<comment type="caution">
    <text evidence="5">The sequence shown here is derived from an EMBL/GenBank/DDBJ whole genome shotgun (WGS) entry which is preliminary data.</text>
</comment>
<dbReference type="SMART" id="SM00895">
    <property type="entry name" value="FCD"/>
    <property type="match status" value="1"/>
</dbReference>
<keyword evidence="1" id="KW-0805">Transcription regulation</keyword>
<proteinExistence type="predicted"/>
<evidence type="ECO:0000256" key="1">
    <source>
        <dbReference type="ARBA" id="ARBA00023015"/>
    </source>
</evidence>
<dbReference type="InterPro" id="IPR011711">
    <property type="entry name" value="GntR_C"/>
</dbReference>
<reference evidence="5 6" key="1">
    <citation type="submission" date="2022-06" db="EMBL/GenBank/DDBJ databases">
        <title>Isolation of gut microbiota from human fecal samples.</title>
        <authorList>
            <person name="Pamer E.G."/>
            <person name="Barat B."/>
            <person name="Waligurski E."/>
            <person name="Medina S."/>
            <person name="Paddock L."/>
            <person name="Mostad J."/>
        </authorList>
    </citation>
    <scope>NUCLEOTIDE SEQUENCE [LARGE SCALE GENOMIC DNA]</scope>
    <source>
        <strain evidence="5 6">SL.3.17</strain>
    </source>
</reference>
<name>A0ABT1RSN3_9FIRM</name>
<accession>A0ABT1RSN3</accession>
<dbReference type="Proteomes" id="UP001524502">
    <property type="component" value="Unassembled WGS sequence"/>
</dbReference>